<dbReference type="PANTHER" id="PTHR10380">
    <property type="entry name" value="CUTICLE PROTEIN"/>
    <property type="match status" value="1"/>
</dbReference>
<dbReference type="OrthoDB" id="6815232at2759"/>
<keyword evidence="5" id="KW-1185">Reference proteome</keyword>
<organism evidence="4 5">
    <name type="scientific">Photinus pyralis</name>
    <name type="common">Common eastern firefly</name>
    <name type="synonym">Lampyris pyralis</name>
    <dbReference type="NCBI Taxonomy" id="7054"/>
    <lineage>
        <taxon>Eukaryota</taxon>
        <taxon>Metazoa</taxon>
        <taxon>Ecdysozoa</taxon>
        <taxon>Arthropoda</taxon>
        <taxon>Hexapoda</taxon>
        <taxon>Insecta</taxon>
        <taxon>Pterygota</taxon>
        <taxon>Neoptera</taxon>
        <taxon>Endopterygota</taxon>
        <taxon>Coleoptera</taxon>
        <taxon>Polyphaga</taxon>
        <taxon>Elateriformia</taxon>
        <taxon>Elateroidea</taxon>
        <taxon>Lampyridae</taxon>
        <taxon>Lampyrinae</taxon>
        <taxon>Photinus</taxon>
    </lineage>
</organism>
<dbReference type="Proteomes" id="UP000327044">
    <property type="component" value="Unassembled WGS sequence"/>
</dbReference>
<protein>
    <submittedName>
        <fullName evidence="4">Uncharacterized protein</fullName>
    </submittedName>
</protein>
<dbReference type="GO" id="GO:0062129">
    <property type="term" value="C:chitin-based extracellular matrix"/>
    <property type="evidence" value="ECO:0007669"/>
    <property type="project" value="TreeGrafter"/>
</dbReference>
<accession>A0A5N4AKC5</accession>
<proteinExistence type="predicted"/>
<dbReference type="GO" id="GO:0008010">
    <property type="term" value="F:structural constituent of chitin-based larval cuticle"/>
    <property type="evidence" value="ECO:0007669"/>
    <property type="project" value="TreeGrafter"/>
</dbReference>
<evidence type="ECO:0000256" key="2">
    <source>
        <dbReference type="PROSITE-ProRule" id="PRU00497"/>
    </source>
</evidence>
<keyword evidence="1 2" id="KW-0193">Cuticle</keyword>
<dbReference type="PROSITE" id="PS51155">
    <property type="entry name" value="CHIT_BIND_RR_2"/>
    <property type="match status" value="1"/>
</dbReference>
<comment type="caution">
    <text evidence="4">The sequence shown here is derived from an EMBL/GenBank/DDBJ whole genome shotgun (WGS) entry which is preliminary data.</text>
</comment>
<dbReference type="EMBL" id="VVIM01000006">
    <property type="protein sequence ID" value="KAB0797761.1"/>
    <property type="molecule type" value="Genomic_DNA"/>
</dbReference>
<evidence type="ECO:0000256" key="1">
    <source>
        <dbReference type="ARBA" id="ARBA00022460"/>
    </source>
</evidence>
<name>A0A5N4AKC5_PHOPY</name>
<dbReference type="InterPro" id="IPR000618">
    <property type="entry name" value="Insect_cuticle"/>
</dbReference>
<evidence type="ECO:0000256" key="3">
    <source>
        <dbReference type="SAM" id="SignalP"/>
    </source>
</evidence>
<feature type="signal peptide" evidence="3">
    <location>
        <begin position="1"/>
        <end position="16"/>
    </location>
</feature>
<dbReference type="Pfam" id="PF00379">
    <property type="entry name" value="Chitin_bind_4"/>
    <property type="match status" value="1"/>
</dbReference>
<feature type="chain" id="PRO_5024425974" evidence="3">
    <location>
        <begin position="17"/>
        <end position="110"/>
    </location>
</feature>
<dbReference type="InterPro" id="IPR050468">
    <property type="entry name" value="Cuticle_Struct_Prot"/>
</dbReference>
<gene>
    <name evidence="4" type="ORF">PPYR_08754</name>
</gene>
<reference evidence="4 5" key="1">
    <citation type="journal article" date="2018" name="Elife">
        <title>Firefly genomes illuminate parallel origins of bioluminescence in beetles.</title>
        <authorList>
            <person name="Fallon T.R."/>
            <person name="Lower S.E."/>
            <person name="Chang C.H."/>
            <person name="Bessho-Uehara M."/>
            <person name="Martin G.J."/>
            <person name="Bewick A.J."/>
            <person name="Behringer M."/>
            <person name="Debat H.J."/>
            <person name="Wong I."/>
            <person name="Day J.C."/>
            <person name="Suvorov A."/>
            <person name="Silva C.J."/>
            <person name="Stanger-Hall K.F."/>
            <person name="Hall D.W."/>
            <person name="Schmitz R.J."/>
            <person name="Nelson D.R."/>
            <person name="Lewis S.M."/>
            <person name="Shigenobu S."/>
            <person name="Bybee S.M."/>
            <person name="Larracuente A.M."/>
            <person name="Oba Y."/>
            <person name="Weng J.K."/>
        </authorList>
    </citation>
    <scope>NUCLEOTIDE SEQUENCE [LARGE SCALE GENOMIC DNA]</scope>
    <source>
        <strain evidence="4">1611_PpyrPB1</strain>
        <tissue evidence="4">Whole body</tissue>
    </source>
</reference>
<evidence type="ECO:0000313" key="4">
    <source>
        <dbReference type="EMBL" id="KAB0797761.1"/>
    </source>
</evidence>
<dbReference type="AlphaFoldDB" id="A0A5N4AKC5"/>
<dbReference type="InParanoid" id="A0A5N4AKC5"/>
<evidence type="ECO:0000313" key="5">
    <source>
        <dbReference type="Proteomes" id="UP000327044"/>
    </source>
</evidence>
<sequence>MKAVIFFLPLLGLVIGQSDRPTGEYNRAQDVAAYIVRFSNENDIEKGYKFGFDTSNGISRDEQGTLTNVGTEHEAMEVVGGYQYTDPLQRKVTVTYTAGVNGFVPTITYS</sequence>
<keyword evidence="3" id="KW-0732">Signal</keyword>
<dbReference type="PANTHER" id="PTHR10380:SF173">
    <property type="entry name" value="CUTICULAR PROTEIN 47EF, ISOFORM C-RELATED"/>
    <property type="match status" value="1"/>
</dbReference>